<reference evidence="2 3" key="1">
    <citation type="submission" date="2016-10" db="EMBL/GenBank/DDBJ databases">
        <authorList>
            <person name="de Groot N.N."/>
        </authorList>
    </citation>
    <scope>NUCLEOTIDE SEQUENCE [LARGE SCALE GENOMIC DNA]</scope>
    <source>
        <strain evidence="2 3">CGMCC 4.7037</strain>
    </source>
</reference>
<accession>A0A1H6ET79</accession>
<gene>
    <name evidence="2" type="ORF">SAMN05444920_115185</name>
</gene>
<evidence type="ECO:0000313" key="3">
    <source>
        <dbReference type="Proteomes" id="UP000236732"/>
    </source>
</evidence>
<organism evidence="2 3">
    <name type="scientific">Nonomuraea solani</name>
    <dbReference type="NCBI Taxonomy" id="1144553"/>
    <lineage>
        <taxon>Bacteria</taxon>
        <taxon>Bacillati</taxon>
        <taxon>Actinomycetota</taxon>
        <taxon>Actinomycetes</taxon>
        <taxon>Streptosporangiales</taxon>
        <taxon>Streptosporangiaceae</taxon>
        <taxon>Nonomuraea</taxon>
    </lineage>
</organism>
<dbReference type="OrthoDB" id="118811at2"/>
<dbReference type="RefSeq" id="WP_103961366.1">
    <property type="nucleotide sequence ID" value="NZ_FNVT01000015.1"/>
</dbReference>
<name>A0A1H6ET79_9ACTN</name>
<keyword evidence="3" id="KW-1185">Reference proteome</keyword>
<protein>
    <recommendedName>
        <fullName evidence="1">TfuA-like core domain-containing protein</fullName>
    </recommendedName>
</protein>
<dbReference type="InterPro" id="IPR012924">
    <property type="entry name" value="TfuA_core"/>
</dbReference>
<dbReference type="Pfam" id="PF07812">
    <property type="entry name" value="TfuA"/>
    <property type="match status" value="1"/>
</dbReference>
<proteinExistence type="predicted"/>
<evidence type="ECO:0000313" key="2">
    <source>
        <dbReference type="EMBL" id="SEH00206.1"/>
    </source>
</evidence>
<feature type="domain" description="TfuA-like core" evidence="1">
    <location>
        <begin position="50"/>
        <end position="168"/>
    </location>
</feature>
<dbReference type="Proteomes" id="UP000236732">
    <property type="component" value="Unassembled WGS sequence"/>
</dbReference>
<sequence>MTRHHVFAGPTVPAARVQALLPGARVHPPVAHGDLLRLDLDPGDVVAIIDGVFYRSAAVRHKEILYLLSRGVAVLGAGSMGALRAAELDSFGMRGVGVVYRLFSLGLLEADDEVAVLHGPAETGYAQHSVALVNVRFAARRARWRGALSRTDECALVEAARSLPFGDRAYASIAEAAMRRGVLAEAAHGFMSFATDVKRADAERLLRLVPAVTARPSSVAVTSFLHEWLQEARETDVGGVPVTDVDVLTYCRLFAADYPRFHHRHTLAALAGEPTVDVARLERLACARAESLGILPVANLADWTHEEERDGPYEAMAARILVRAARRPPGIPLVEPLIEGLRRETAFEDLRHRTAGALRLGRDLATRAGVTEQRISWPALREFFARRWGRVDALTLMDRGFITEADFERRARRFGPAALMGRVPAFSLKAGAHA</sequence>
<evidence type="ECO:0000259" key="1">
    <source>
        <dbReference type="Pfam" id="PF07812"/>
    </source>
</evidence>
<dbReference type="EMBL" id="FNVT01000015">
    <property type="protein sequence ID" value="SEH00206.1"/>
    <property type="molecule type" value="Genomic_DNA"/>
</dbReference>
<dbReference type="AlphaFoldDB" id="A0A1H6ET79"/>